<evidence type="ECO:0000256" key="1">
    <source>
        <dbReference type="SAM" id="SignalP"/>
    </source>
</evidence>
<proteinExistence type="predicted"/>
<dbReference type="AlphaFoldDB" id="A0A218VXY9"/>
<evidence type="ECO:0000313" key="3">
    <source>
        <dbReference type="Proteomes" id="UP000197138"/>
    </source>
</evidence>
<dbReference type="Proteomes" id="UP000197138">
    <property type="component" value="Unassembled WGS sequence"/>
</dbReference>
<feature type="chain" id="PRO_5012262147" evidence="1">
    <location>
        <begin position="23"/>
        <end position="66"/>
    </location>
</feature>
<comment type="caution">
    <text evidence="2">The sequence shown here is derived from an EMBL/GenBank/DDBJ whole genome shotgun (WGS) entry which is preliminary data.</text>
</comment>
<gene>
    <name evidence="2" type="ORF">CDL15_Pgr028796</name>
</gene>
<name>A0A218VXY9_PUNGR</name>
<organism evidence="2 3">
    <name type="scientific">Punica granatum</name>
    <name type="common">Pomegranate</name>
    <dbReference type="NCBI Taxonomy" id="22663"/>
    <lineage>
        <taxon>Eukaryota</taxon>
        <taxon>Viridiplantae</taxon>
        <taxon>Streptophyta</taxon>
        <taxon>Embryophyta</taxon>
        <taxon>Tracheophyta</taxon>
        <taxon>Spermatophyta</taxon>
        <taxon>Magnoliopsida</taxon>
        <taxon>eudicotyledons</taxon>
        <taxon>Gunneridae</taxon>
        <taxon>Pentapetalae</taxon>
        <taxon>rosids</taxon>
        <taxon>malvids</taxon>
        <taxon>Myrtales</taxon>
        <taxon>Lythraceae</taxon>
        <taxon>Punica</taxon>
    </lineage>
</organism>
<accession>A0A218VXY9</accession>
<protein>
    <submittedName>
        <fullName evidence="2">Uncharacterized protein</fullName>
    </submittedName>
</protein>
<reference evidence="3" key="1">
    <citation type="journal article" date="2017" name="Plant J.">
        <title>The pomegranate (Punica granatum L.) genome and the genomics of punicalagin biosynthesis.</title>
        <authorList>
            <person name="Qin G."/>
            <person name="Xu C."/>
            <person name="Ming R."/>
            <person name="Tang H."/>
            <person name="Guyot R."/>
            <person name="Kramer E.M."/>
            <person name="Hu Y."/>
            <person name="Yi X."/>
            <person name="Qi Y."/>
            <person name="Xu X."/>
            <person name="Gao Z."/>
            <person name="Pan H."/>
            <person name="Jian J."/>
            <person name="Tian Y."/>
            <person name="Yue Z."/>
            <person name="Xu Y."/>
        </authorList>
    </citation>
    <scope>NUCLEOTIDE SEQUENCE [LARGE SCALE GENOMIC DNA]</scope>
    <source>
        <strain evidence="3">cv. Dabenzi</strain>
    </source>
</reference>
<evidence type="ECO:0000313" key="2">
    <source>
        <dbReference type="EMBL" id="OWM65078.1"/>
    </source>
</evidence>
<sequence length="66" mass="6952">MAIRISVALIVILLYLLPLAFAGHFLSSGDDANMHGPLPSLAGQAVARNLGGVGRSPYRGDGRHNR</sequence>
<dbReference type="EMBL" id="MTKT01005739">
    <property type="protein sequence ID" value="OWM65078.1"/>
    <property type="molecule type" value="Genomic_DNA"/>
</dbReference>
<feature type="signal peptide" evidence="1">
    <location>
        <begin position="1"/>
        <end position="22"/>
    </location>
</feature>
<keyword evidence="1" id="KW-0732">Signal</keyword>